<sequence length="282" mass="29288">MTRSQPQSRPQHAHLLRALHERGLILPCAWDAVSARVLQQAGSPAIGTSSAAVAFALGFPDGQVAPRDTLLAALERTLNAVTVPVTADLEGGYADTPQGVADTVHTALSLGAAGLNLEDATGQPDRPLLPADQQVDRLRAARAAADAQGVPAYLNARTDTYLTGYGDTDADRLDETVRRGRAYLQAGADSVFVPGLTDPPTIRALRDRLGGALAVMHAPGGPDAHTLLRAGASRVSTGPSLFLAALGHAATLSAQFRERGTLDTPGALPFGTVQGWFSRSPA</sequence>
<dbReference type="RefSeq" id="WP_273990796.1">
    <property type="nucleotide sequence ID" value="NZ_BAABQT010000010.1"/>
</dbReference>
<accession>A0ABY7V778</accession>
<keyword evidence="1" id="KW-0456">Lyase</keyword>
<dbReference type="SUPFAM" id="SSF51621">
    <property type="entry name" value="Phosphoenolpyruvate/pyruvate domain"/>
    <property type="match status" value="1"/>
</dbReference>
<dbReference type="PANTHER" id="PTHR42905:SF16">
    <property type="entry name" value="CARBOXYPHOSPHONOENOLPYRUVATE PHOSPHONOMUTASE-LIKE PROTEIN (AFU_ORTHOLOGUE AFUA_5G07230)"/>
    <property type="match status" value="1"/>
</dbReference>
<dbReference type="InterPro" id="IPR039556">
    <property type="entry name" value="ICL/PEPM"/>
</dbReference>
<proteinExistence type="predicted"/>
<dbReference type="InterPro" id="IPR015813">
    <property type="entry name" value="Pyrv/PenolPyrv_kinase-like_dom"/>
</dbReference>
<evidence type="ECO:0000313" key="2">
    <source>
        <dbReference type="Proteomes" id="UP001217044"/>
    </source>
</evidence>
<dbReference type="Gene3D" id="3.20.20.60">
    <property type="entry name" value="Phosphoenolpyruvate-binding domains"/>
    <property type="match status" value="1"/>
</dbReference>
<dbReference type="CDD" id="cd00377">
    <property type="entry name" value="ICL_PEPM"/>
    <property type="match status" value="1"/>
</dbReference>
<evidence type="ECO:0000313" key="1">
    <source>
        <dbReference type="EMBL" id="WDA60053.1"/>
    </source>
</evidence>
<dbReference type="InterPro" id="IPR040442">
    <property type="entry name" value="Pyrv_kinase-like_dom_sf"/>
</dbReference>
<keyword evidence="2" id="KW-1185">Reference proteome</keyword>
<gene>
    <name evidence="1" type="ORF">M8445_07625</name>
</gene>
<dbReference type="PANTHER" id="PTHR42905">
    <property type="entry name" value="PHOSPHOENOLPYRUVATE CARBOXYLASE"/>
    <property type="match status" value="1"/>
</dbReference>
<protein>
    <submittedName>
        <fullName evidence="1">Isocitrate lyase/phosphoenolpyruvate mutase family protein</fullName>
    </submittedName>
</protein>
<dbReference type="Pfam" id="PF13714">
    <property type="entry name" value="PEP_mutase"/>
    <property type="match status" value="1"/>
</dbReference>
<reference evidence="1 2" key="1">
    <citation type="submission" date="2022-12" db="EMBL/GenBank/DDBJ databases">
        <title>Genome Sequence of Deinococcus aquaticus Type Strain PB314.</title>
        <authorList>
            <person name="Albert C."/>
            <person name="Hill J."/>
            <person name="Boren L."/>
            <person name="Scholz-Ng S."/>
            <person name="Fatema N."/>
            <person name="Grosso R."/>
            <person name="Soboslay E."/>
            <person name="Tuohy J."/>
        </authorList>
    </citation>
    <scope>NUCLEOTIDE SEQUENCE [LARGE SCALE GENOMIC DNA]</scope>
    <source>
        <strain evidence="1 2">PB-314</strain>
    </source>
</reference>
<dbReference type="EMBL" id="CP115165">
    <property type="protein sequence ID" value="WDA60053.1"/>
    <property type="molecule type" value="Genomic_DNA"/>
</dbReference>
<organism evidence="1 2">
    <name type="scientific">Deinococcus aquaticus</name>
    <dbReference type="NCBI Taxonomy" id="328692"/>
    <lineage>
        <taxon>Bacteria</taxon>
        <taxon>Thermotogati</taxon>
        <taxon>Deinococcota</taxon>
        <taxon>Deinococci</taxon>
        <taxon>Deinococcales</taxon>
        <taxon>Deinococcaceae</taxon>
        <taxon>Deinococcus</taxon>
    </lineage>
</organism>
<dbReference type="GO" id="GO:0016829">
    <property type="term" value="F:lyase activity"/>
    <property type="evidence" value="ECO:0007669"/>
    <property type="project" value="UniProtKB-KW"/>
</dbReference>
<dbReference type="Proteomes" id="UP001217044">
    <property type="component" value="Chromosome"/>
</dbReference>
<name>A0ABY7V778_9DEIO</name>